<evidence type="ECO:0000313" key="1">
    <source>
        <dbReference type="EMBL" id="AQQ16090.1"/>
    </source>
</evidence>
<protein>
    <submittedName>
        <fullName evidence="1">Uncharacterized protein</fullName>
    </submittedName>
</protein>
<reference evidence="1 2" key="1">
    <citation type="submission" date="2016-12" db="EMBL/GenBank/DDBJ databases">
        <authorList>
            <person name="Song W.-J."/>
            <person name="Kurnit D.M."/>
        </authorList>
    </citation>
    <scope>NUCLEOTIDE SEQUENCE [LARGE SCALE GENOMIC DNA]</scope>
    <source>
        <strain evidence="1 2">DSM 30827</strain>
    </source>
</reference>
<dbReference type="AlphaFoldDB" id="A0A1Q2HZ76"/>
<organism evidence="1 2">
    <name type="scientific">Corynebacterium glaucum</name>
    <dbReference type="NCBI Taxonomy" id="187491"/>
    <lineage>
        <taxon>Bacteria</taxon>
        <taxon>Bacillati</taxon>
        <taxon>Actinomycetota</taxon>
        <taxon>Actinomycetes</taxon>
        <taxon>Mycobacteriales</taxon>
        <taxon>Corynebacteriaceae</taxon>
        <taxon>Corynebacterium</taxon>
    </lineage>
</organism>
<name>A0A1Q2HZ76_9CORY</name>
<gene>
    <name evidence="1" type="ORF">CGLAU_10780</name>
</gene>
<accession>A0A1Q2HZ76</accession>
<dbReference type="RefSeq" id="WP_157731358.1">
    <property type="nucleotide sequence ID" value="NZ_CALTZW010000014.1"/>
</dbReference>
<dbReference type="OrthoDB" id="4044896at2"/>
<proteinExistence type="predicted"/>
<keyword evidence="2" id="KW-1185">Reference proteome</keyword>
<sequence>MNSALMALLAGSQLASNTLQLTEGSEETLARIFPAVRHIERFNLRSDEARSYIDQAEGHLARVGIPYAMSVLEQYVVSAVGLARLDGMQVVDSAGNTGPDIKMVNMHEVFYATCHAQPPDSMLELFHVLRLVRNGIIHENGNYKAALDQMIPALSDEALDYWEKVTQNRQPLQIKGNNNSLLIDARHLFLAFGLVQRLARDVNRTLGKTVSKRTWAEIVVDHYESETSAPRNSSKWQRSVIGLAKFNYGPVGLSSNDLKQAAESKGYWTVPHWP</sequence>
<dbReference type="KEGG" id="cgv:CGLAU_10780"/>
<evidence type="ECO:0000313" key="2">
    <source>
        <dbReference type="Proteomes" id="UP000217209"/>
    </source>
</evidence>
<dbReference type="Proteomes" id="UP000217209">
    <property type="component" value="Chromosome"/>
</dbReference>
<dbReference type="EMBL" id="CP019688">
    <property type="protein sequence ID" value="AQQ16090.1"/>
    <property type="molecule type" value="Genomic_DNA"/>
</dbReference>